<dbReference type="GO" id="GO:0003700">
    <property type="term" value="F:DNA-binding transcription factor activity"/>
    <property type="evidence" value="ECO:0007669"/>
    <property type="project" value="InterPro"/>
</dbReference>
<evidence type="ECO:0000313" key="11">
    <source>
        <dbReference type="Proteomes" id="UP000260783"/>
    </source>
</evidence>
<dbReference type="Proteomes" id="UP000462091">
    <property type="component" value="Unassembled WGS sequence"/>
</dbReference>
<evidence type="ECO:0000259" key="4">
    <source>
        <dbReference type="PROSITE" id="PS50987"/>
    </source>
</evidence>
<accession>A0A367GA22</accession>
<dbReference type="RefSeq" id="WP_081028388.1">
    <property type="nucleotide sequence ID" value="NZ_CP030777.1"/>
</dbReference>
<dbReference type="PRINTS" id="PR00778">
    <property type="entry name" value="HTHARSR"/>
</dbReference>
<evidence type="ECO:0000313" key="8">
    <source>
        <dbReference type="EMBL" id="RGB96079.1"/>
    </source>
</evidence>
<evidence type="ECO:0000313" key="12">
    <source>
        <dbReference type="Proteomes" id="UP000462091"/>
    </source>
</evidence>
<dbReference type="InterPro" id="IPR001845">
    <property type="entry name" value="HTH_ArsR_DNA-bd_dom"/>
</dbReference>
<dbReference type="EMBL" id="QVES01000018">
    <property type="protein sequence ID" value="RGB83027.1"/>
    <property type="molecule type" value="Genomic_DNA"/>
</dbReference>
<reference evidence="6 9" key="1">
    <citation type="submission" date="2018-03" db="EMBL/GenBank/DDBJ databases">
        <title>Complete genome sequencing of Faecalibacterium prausnitzii strains isolated from the human gut.</title>
        <authorList>
            <person name="Fitzgerald B.C."/>
            <person name="Shkoporov A.N."/>
            <person name="Ross P.R."/>
            <person name="Hill C."/>
        </authorList>
    </citation>
    <scope>NUCLEOTIDE SEQUENCE [LARGE SCALE GENOMIC DNA]</scope>
    <source>
        <strain evidence="6 9">ATCC 27768</strain>
    </source>
</reference>
<dbReference type="GO" id="GO:0003677">
    <property type="term" value="F:DNA binding"/>
    <property type="evidence" value="ECO:0007669"/>
    <property type="project" value="UniProtKB-KW"/>
</dbReference>
<dbReference type="InterPro" id="IPR051081">
    <property type="entry name" value="HTH_MetalResp_TranReg"/>
</dbReference>
<sequence length="89" mass="10193">MAINEVLAALADDTRRKILLKLQEGKISSGDLAISLDMTPQALSYHLSKLKKADLIYETRYKNYIYYELNLSILDETIMWISNLRGGQQ</sequence>
<gene>
    <name evidence="6" type="ORF">C7J97_03340</name>
    <name evidence="8" type="ORF">DWZ04_10400</name>
    <name evidence="7" type="ORF">DWZ25_12765</name>
    <name evidence="5" type="ORF">GKE10_10990</name>
</gene>
<protein>
    <submittedName>
        <fullName evidence="6">ArsR family transcriptional regulator</fullName>
    </submittedName>
    <submittedName>
        <fullName evidence="5">Metalloregulator ArsR/SmtB family transcription factor</fullName>
    </submittedName>
</protein>
<dbReference type="SUPFAM" id="SSF46785">
    <property type="entry name" value="Winged helix' DNA-binding domain"/>
    <property type="match status" value="1"/>
</dbReference>
<evidence type="ECO:0000313" key="7">
    <source>
        <dbReference type="EMBL" id="RGB83027.1"/>
    </source>
</evidence>
<evidence type="ECO:0000256" key="3">
    <source>
        <dbReference type="ARBA" id="ARBA00023163"/>
    </source>
</evidence>
<dbReference type="Proteomes" id="UP000260783">
    <property type="component" value="Unassembled WGS sequence"/>
</dbReference>
<organism evidence="6 9">
    <name type="scientific">Faecalibacterium prausnitzii</name>
    <dbReference type="NCBI Taxonomy" id="853"/>
    <lineage>
        <taxon>Bacteria</taxon>
        <taxon>Bacillati</taxon>
        <taxon>Bacillota</taxon>
        <taxon>Clostridia</taxon>
        <taxon>Eubacteriales</taxon>
        <taxon>Oscillospiraceae</taxon>
        <taxon>Faecalibacterium</taxon>
    </lineage>
</organism>
<proteinExistence type="predicted"/>
<dbReference type="OrthoDB" id="9799175at2"/>
<evidence type="ECO:0000313" key="10">
    <source>
        <dbReference type="Proteomes" id="UP000260782"/>
    </source>
</evidence>
<dbReference type="EMBL" id="PXUP01000003">
    <property type="protein sequence ID" value="RCH47565.1"/>
    <property type="molecule type" value="Genomic_DNA"/>
</dbReference>
<name>A0A367GA22_9FIRM</name>
<reference evidence="10 11" key="2">
    <citation type="submission" date="2018-08" db="EMBL/GenBank/DDBJ databases">
        <title>A genome reference for cultivated species of the human gut microbiota.</title>
        <authorList>
            <person name="Zou Y."/>
            <person name="Xue W."/>
            <person name="Luo G."/>
        </authorList>
    </citation>
    <scope>NUCLEOTIDE SEQUENCE [LARGE SCALE GENOMIC DNA]</scope>
    <source>
        <strain evidence="8 11">AF29-11BH</strain>
        <strain evidence="7 10">AF31-14AC</strain>
    </source>
</reference>
<keyword evidence="3" id="KW-0804">Transcription</keyword>
<dbReference type="Gene3D" id="1.10.10.10">
    <property type="entry name" value="Winged helix-like DNA-binding domain superfamily/Winged helix DNA-binding domain"/>
    <property type="match status" value="1"/>
</dbReference>
<reference evidence="5 12" key="3">
    <citation type="journal article" date="2019" name="Nat. Med.">
        <title>A library of human gut bacterial isolates paired with longitudinal multiomics data enables mechanistic microbiome research.</title>
        <authorList>
            <person name="Poyet M."/>
            <person name="Groussin M."/>
            <person name="Gibbons S.M."/>
            <person name="Avila-Pacheco J."/>
            <person name="Jiang X."/>
            <person name="Kearney S.M."/>
            <person name="Perrotta A.R."/>
            <person name="Berdy B."/>
            <person name="Zhao S."/>
            <person name="Lieberman T.D."/>
            <person name="Swanson P.K."/>
            <person name="Smith M."/>
            <person name="Roesemann S."/>
            <person name="Alexander J.E."/>
            <person name="Rich S.A."/>
            <person name="Livny J."/>
            <person name="Vlamakis H."/>
            <person name="Clish C."/>
            <person name="Bullock K."/>
            <person name="Deik A."/>
            <person name="Scott J."/>
            <person name="Pierce K.A."/>
            <person name="Xavier R.J."/>
            <person name="Alm E.J."/>
        </authorList>
    </citation>
    <scope>NUCLEOTIDE SEQUENCE [LARGE SCALE GENOMIC DNA]</scope>
    <source>
        <strain evidence="5 12">BIOML-B1</strain>
    </source>
</reference>
<keyword evidence="2" id="KW-0238">DNA-binding</keyword>
<feature type="domain" description="HTH arsR-type" evidence="4">
    <location>
        <begin position="1"/>
        <end position="88"/>
    </location>
</feature>
<dbReference type="CDD" id="cd00090">
    <property type="entry name" value="HTH_ARSR"/>
    <property type="match status" value="1"/>
</dbReference>
<evidence type="ECO:0000256" key="1">
    <source>
        <dbReference type="ARBA" id="ARBA00023015"/>
    </source>
</evidence>
<dbReference type="EMBL" id="WKQM01000024">
    <property type="protein sequence ID" value="MSC52414.1"/>
    <property type="molecule type" value="Genomic_DNA"/>
</dbReference>
<dbReference type="EMBL" id="QVEW01000011">
    <property type="protein sequence ID" value="RGB96079.1"/>
    <property type="molecule type" value="Genomic_DNA"/>
</dbReference>
<evidence type="ECO:0000256" key="2">
    <source>
        <dbReference type="ARBA" id="ARBA00023125"/>
    </source>
</evidence>
<dbReference type="Proteomes" id="UP000252378">
    <property type="component" value="Unassembled WGS sequence"/>
</dbReference>
<dbReference type="Proteomes" id="UP000260782">
    <property type="component" value="Unassembled WGS sequence"/>
</dbReference>
<dbReference type="SMART" id="SM00418">
    <property type="entry name" value="HTH_ARSR"/>
    <property type="match status" value="1"/>
</dbReference>
<dbReference type="InterPro" id="IPR036388">
    <property type="entry name" value="WH-like_DNA-bd_sf"/>
</dbReference>
<dbReference type="InterPro" id="IPR011991">
    <property type="entry name" value="ArsR-like_HTH"/>
</dbReference>
<dbReference type="AlphaFoldDB" id="A0A367GA22"/>
<dbReference type="NCBIfam" id="NF033788">
    <property type="entry name" value="HTH_metalloreg"/>
    <property type="match status" value="1"/>
</dbReference>
<dbReference type="PROSITE" id="PS50987">
    <property type="entry name" value="HTH_ARSR_2"/>
    <property type="match status" value="1"/>
</dbReference>
<comment type="caution">
    <text evidence="6">The sequence shown here is derived from an EMBL/GenBank/DDBJ whole genome shotgun (WGS) entry which is preliminary data.</text>
</comment>
<dbReference type="InterPro" id="IPR036390">
    <property type="entry name" value="WH_DNA-bd_sf"/>
</dbReference>
<dbReference type="Pfam" id="PF01022">
    <property type="entry name" value="HTH_5"/>
    <property type="match status" value="1"/>
</dbReference>
<dbReference type="PANTHER" id="PTHR33154">
    <property type="entry name" value="TRANSCRIPTIONAL REGULATOR, ARSR FAMILY"/>
    <property type="match status" value="1"/>
</dbReference>
<keyword evidence="1" id="KW-0805">Transcription regulation</keyword>
<evidence type="ECO:0000313" key="9">
    <source>
        <dbReference type="Proteomes" id="UP000252378"/>
    </source>
</evidence>
<evidence type="ECO:0000313" key="6">
    <source>
        <dbReference type="EMBL" id="RCH47565.1"/>
    </source>
</evidence>
<evidence type="ECO:0000313" key="5">
    <source>
        <dbReference type="EMBL" id="MSC52414.1"/>
    </source>
</evidence>
<dbReference type="PANTHER" id="PTHR33154:SF33">
    <property type="entry name" value="TRANSCRIPTIONAL REPRESSOR SDPR"/>
    <property type="match status" value="1"/>
</dbReference>